<dbReference type="Proteomes" id="UP000295132">
    <property type="component" value="Unassembled WGS sequence"/>
</dbReference>
<keyword evidence="4" id="KW-1185">Reference proteome</keyword>
<reference evidence="2 3" key="1">
    <citation type="submission" date="2019-03" db="EMBL/GenBank/DDBJ databases">
        <title>Bacillus niacini sp. nov. a Nicotinate-Metabolizing Mesophile Isolated from Soil.</title>
        <authorList>
            <person name="Zhang G."/>
        </authorList>
    </citation>
    <scope>NUCLEOTIDE SEQUENCE [LARGE SCALE GENOMIC DNA]</scope>
    <source>
        <strain evidence="2 3">WN066</strain>
    </source>
</reference>
<reference evidence="1" key="2">
    <citation type="submission" date="2023-08" db="EMBL/GenBank/DDBJ databases">
        <title>Nitrogen cycling bacteria in agricultural field soils.</title>
        <authorList>
            <person name="Jang J."/>
        </authorList>
    </citation>
    <scope>NUCLEOTIDE SEQUENCE</scope>
    <source>
        <strain evidence="1">PS3-36</strain>
    </source>
</reference>
<comment type="caution">
    <text evidence="2">The sequence shown here is derived from an EMBL/GenBank/DDBJ whole genome shotgun (WGS) entry which is preliminary data.</text>
</comment>
<dbReference type="EMBL" id="JAVGVR010000001">
    <property type="protein sequence ID" value="MDQ6598617.1"/>
    <property type="molecule type" value="Genomic_DNA"/>
</dbReference>
<evidence type="ECO:0000313" key="1">
    <source>
        <dbReference type="EMBL" id="MDQ6598617.1"/>
    </source>
</evidence>
<evidence type="ECO:0000313" key="4">
    <source>
        <dbReference type="Proteomes" id="UP001178888"/>
    </source>
</evidence>
<dbReference type="NCBIfam" id="TIGR02841">
    <property type="entry name" value="spore_YyaC"/>
    <property type="match status" value="1"/>
</dbReference>
<evidence type="ECO:0000313" key="3">
    <source>
        <dbReference type="Proteomes" id="UP000295132"/>
    </source>
</evidence>
<dbReference type="GO" id="GO:0008233">
    <property type="term" value="F:peptidase activity"/>
    <property type="evidence" value="ECO:0007669"/>
    <property type="project" value="UniProtKB-KW"/>
</dbReference>
<gene>
    <name evidence="2" type="primary">yyaC</name>
    <name evidence="2" type="ORF">E2K98_14005</name>
    <name evidence="1" type="ORF">RCG21_20015</name>
</gene>
<dbReference type="InterPro" id="IPR023430">
    <property type="entry name" value="Pept_HybD-like_dom_sf"/>
</dbReference>
<protein>
    <submittedName>
        <fullName evidence="2">Spore protease YyaC</fullName>
    </submittedName>
</protein>
<accession>A0A4R5VR18</accession>
<dbReference type="GO" id="GO:0006508">
    <property type="term" value="P:proteolysis"/>
    <property type="evidence" value="ECO:0007669"/>
    <property type="project" value="UniProtKB-KW"/>
</dbReference>
<dbReference type="Proteomes" id="UP001178888">
    <property type="component" value="Unassembled WGS sequence"/>
</dbReference>
<keyword evidence="2" id="KW-0378">Hydrolase</keyword>
<dbReference type="AlphaFoldDB" id="A0A4R5VR18"/>
<proteinExistence type="predicted"/>
<dbReference type="Pfam" id="PF06866">
    <property type="entry name" value="DUF1256"/>
    <property type="match status" value="1"/>
</dbReference>
<organism evidence="2 3">
    <name type="scientific">Bacillus salipaludis</name>
    <dbReference type="NCBI Taxonomy" id="2547811"/>
    <lineage>
        <taxon>Bacteria</taxon>
        <taxon>Bacillati</taxon>
        <taxon>Bacillota</taxon>
        <taxon>Bacilli</taxon>
        <taxon>Bacillales</taxon>
        <taxon>Bacillaceae</taxon>
        <taxon>Bacillus</taxon>
    </lineage>
</organism>
<dbReference type="SUPFAM" id="SSF53163">
    <property type="entry name" value="HybD-like"/>
    <property type="match status" value="1"/>
</dbReference>
<name>A0A4R5VR18_9BACI</name>
<keyword evidence="2" id="KW-0645">Protease</keyword>
<sequence>MWPFKKKFLEKGERPGLLSVQETIEEREIEKMAKKLKQVLDSTKDEIIFLCIGSDRSTGDSFGPMVGTMLKDRKVPFPVYGTLEEPVHALNFKKILKQVKQTHNGPFIVAIDAALGEESQIGLIVLKEGAIFPGKALNKGLPSVGDYHLKAIVNYLDPYKPIESLNTTRLNTVMKLADIVTRIISRAIEDY</sequence>
<dbReference type="InterPro" id="IPR009665">
    <property type="entry name" value="YyaC"/>
</dbReference>
<dbReference type="RefSeq" id="WP_133335074.1">
    <property type="nucleotide sequence ID" value="NZ_JAVGVR010000001.1"/>
</dbReference>
<dbReference type="EMBL" id="SMYO01000006">
    <property type="protein sequence ID" value="TDK60836.1"/>
    <property type="molecule type" value="Genomic_DNA"/>
</dbReference>
<evidence type="ECO:0000313" key="2">
    <source>
        <dbReference type="EMBL" id="TDK60836.1"/>
    </source>
</evidence>